<reference evidence="2 3" key="1">
    <citation type="submission" date="2013-03" db="EMBL/GenBank/DDBJ databases">
        <title>Draft genome sequence of Gracibacillus halophilus YIM-C55.5, a moderately halophilic and thermophilic organism from the Xiaochaidamu salt lake.</title>
        <authorList>
            <person name="Sugumar T."/>
            <person name="Polireddy D.R."/>
            <person name="Antony A."/>
            <person name="Madhava Y.R."/>
            <person name="Sivakumar N."/>
        </authorList>
    </citation>
    <scope>NUCLEOTIDE SEQUENCE [LARGE SCALE GENOMIC DNA]</scope>
    <source>
        <strain evidence="2 3">YIM-C55.5</strain>
    </source>
</reference>
<evidence type="ECO:0008006" key="4">
    <source>
        <dbReference type="Google" id="ProtNLM"/>
    </source>
</evidence>
<dbReference type="EMBL" id="APML01000017">
    <property type="protein sequence ID" value="ENH97653.1"/>
    <property type="molecule type" value="Genomic_DNA"/>
</dbReference>
<dbReference type="OrthoDB" id="2971683at2"/>
<keyword evidence="3" id="KW-1185">Reference proteome</keyword>
<name>N4WBI8_9BACI</name>
<keyword evidence="1" id="KW-1133">Transmembrane helix</keyword>
<organism evidence="2 3">
    <name type="scientific">Gracilibacillus halophilus YIM-C55.5</name>
    <dbReference type="NCBI Taxonomy" id="1308866"/>
    <lineage>
        <taxon>Bacteria</taxon>
        <taxon>Bacillati</taxon>
        <taxon>Bacillota</taxon>
        <taxon>Bacilli</taxon>
        <taxon>Bacillales</taxon>
        <taxon>Bacillaceae</taxon>
        <taxon>Gracilibacillus</taxon>
    </lineage>
</organism>
<protein>
    <recommendedName>
        <fullName evidence="4">Integral membrane protein</fullName>
    </recommendedName>
</protein>
<evidence type="ECO:0000313" key="3">
    <source>
        <dbReference type="Proteomes" id="UP000012283"/>
    </source>
</evidence>
<keyword evidence="1" id="KW-0812">Transmembrane</keyword>
<dbReference type="eggNOG" id="ENOG5032WNC">
    <property type="taxonomic scope" value="Bacteria"/>
</dbReference>
<sequence length="102" mass="11643">MDWVKLVYLVILLISGVFVFLAPFFQKGDERRKFINSKAQSYAFTVIIGMLIISVVRSIYLTIQGNTSYNGDYVEGSPISFLSVTLIVYLITLLVYRKKYGD</sequence>
<feature type="transmembrane region" description="Helical" evidence="1">
    <location>
        <begin position="79"/>
        <end position="96"/>
    </location>
</feature>
<proteinExistence type="predicted"/>
<accession>N4WBI8</accession>
<feature type="transmembrane region" description="Helical" evidence="1">
    <location>
        <begin position="41"/>
        <end position="59"/>
    </location>
</feature>
<evidence type="ECO:0000313" key="2">
    <source>
        <dbReference type="EMBL" id="ENH97653.1"/>
    </source>
</evidence>
<dbReference type="RefSeq" id="WP_003465752.1">
    <property type="nucleotide sequence ID" value="NZ_APML01000017.1"/>
</dbReference>
<gene>
    <name evidence="2" type="ORF">J416_04386</name>
</gene>
<evidence type="ECO:0000256" key="1">
    <source>
        <dbReference type="SAM" id="Phobius"/>
    </source>
</evidence>
<comment type="caution">
    <text evidence="2">The sequence shown here is derived from an EMBL/GenBank/DDBJ whole genome shotgun (WGS) entry which is preliminary data.</text>
</comment>
<feature type="transmembrane region" description="Helical" evidence="1">
    <location>
        <begin position="6"/>
        <end position="25"/>
    </location>
</feature>
<dbReference type="Proteomes" id="UP000012283">
    <property type="component" value="Unassembled WGS sequence"/>
</dbReference>
<dbReference type="AlphaFoldDB" id="N4WBI8"/>
<keyword evidence="1" id="KW-0472">Membrane</keyword>